<accession>A0A161X8U7</accession>
<reference evidence="1" key="2">
    <citation type="submission" date="2022-03" db="EMBL/GenBank/DDBJ databases">
        <title>Draft title - Genomic analysis of global carrot germplasm unveils the trajectory of domestication and the origin of high carotenoid orange carrot.</title>
        <authorList>
            <person name="Iorizzo M."/>
            <person name="Ellison S."/>
            <person name="Senalik D."/>
            <person name="Macko-Podgorni A."/>
            <person name="Grzebelus D."/>
            <person name="Bostan H."/>
            <person name="Rolling W."/>
            <person name="Curaba J."/>
            <person name="Simon P."/>
        </authorList>
    </citation>
    <scope>NUCLEOTIDE SEQUENCE</scope>
    <source>
        <tissue evidence="1">Leaf</tissue>
    </source>
</reference>
<evidence type="ECO:0000313" key="1">
    <source>
        <dbReference type="EMBL" id="WOH10449.1"/>
    </source>
</evidence>
<protein>
    <submittedName>
        <fullName evidence="1">Uncharacterized protein</fullName>
    </submittedName>
</protein>
<dbReference type="AlphaFoldDB" id="A0A161X8U7"/>
<name>A0A161X8U7_DAUCS</name>
<proteinExistence type="predicted"/>
<organism evidence="1 2">
    <name type="scientific">Daucus carota subsp. sativus</name>
    <name type="common">Carrot</name>
    <dbReference type="NCBI Taxonomy" id="79200"/>
    <lineage>
        <taxon>Eukaryota</taxon>
        <taxon>Viridiplantae</taxon>
        <taxon>Streptophyta</taxon>
        <taxon>Embryophyta</taxon>
        <taxon>Tracheophyta</taxon>
        <taxon>Spermatophyta</taxon>
        <taxon>Magnoliopsida</taxon>
        <taxon>eudicotyledons</taxon>
        <taxon>Gunneridae</taxon>
        <taxon>Pentapetalae</taxon>
        <taxon>asterids</taxon>
        <taxon>campanulids</taxon>
        <taxon>Apiales</taxon>
        <taxon>Apiaceae</taxon>
        <taxon>Apioideae</taxon>
        <taxon>Scandiceae</taxon>
        <taxon>Daucinae</taxon>
        <taxon>Daucus</taxon>
        <taxon>Daucus sect. Daucus</taxon>
    </lineage>
</organism>
<keyword evidence="2" id="KW-1185">Reference proteome</keyword>
<dbReference type="Gramene" id="KZM88973">
    <property type="protein sequence ID" value="KZM88973"/>
    <property type="gene ID" value="DCAR_026048"/>
</dbReference>
<gene>
    <name evidence="1" type="ORF">DCAR_0729918</name>
</gene>
<dbReference type="EMBL" id="CP093349">
    <property type="protein sequence ID" value="WOH10449.1"/>
    <property type="molecule type" value="Genomic_DNA"/>
</dbReference>
<evidence type="ECO:0000313" key="2">
    <source>
        <dbReference type="Proteomes" id="UP000077755"/>
    </source>
</evidence>
<sequence>MMSAFSTSQCYSTSCCTCAQLPIFIGNSSSSVIEFDELRATSWMEPKILITSSCMIHCS</sequence>
<dbReference type="Proteomes" id="UP000077755">
    <property type="component" value="Chromosome 7"/>
</dbReference>
<reference evidence="1" key="1">
    <citation type="journal article" date="2016" name="Nat. Genet.">
        <title>A high-quality carrot genome assembly provides new insights into carotenoid accumulation and asterid genome evolution.</title>
        <authorList>
            <person name="Iorizzo M."/>
            <person name="Ellison S."/>
            <person name="Senalik D."/>
            <person name="Zeng P."/>
            <person name="Satapoomin P."/>
            <person name="Huang J."/>
            <person name="Bowman M."/>
            <person name="Iovene M."/>
            <person name="Sanseverino W."/>
            <person name="Cavagnaro P."/>
            <person name="Yildiz M."/>
            <person name="Macko-Podgorni A."/>
            <person name="Moranska E."/>
            <person name="Grzebelus E."/>
            <person name="Grzebelus D."/>
            <person name="Ashrafi H."/>
            <person name="Zheng Z."/>
            <person name="Cheng S."/>
            <person name="Spooner D."/>
            <person name="Van Deynze A."/>
            <person name="Simon P."/>
        </authorList>
    </citation>
    <scope>NUCLEOTIDE SEQUENCE</scope>
    <source>
        <tissue evidence="1">Leaf</tissue>
    </source>
</reference>